<dbReference type="EMBL" id="ACEB01000053">
    <property type="protein sequence ID" value="EEG25481.1"/>
    <property type="molecule type" value="Genomic_DNA"/>
</dbReference>
<comment type="caution">
    <text evidence="1">The sequence shown here is derived from an EMBL/GenBank/DDBJ whole genome shotgun (WGS) entry which is preliminary data.</text>
</comment>
<dbReference type="AlphaFoldDB" id="C0E7V6"/>
<sequence length="71" mass="7210">MDEDFGAADCREQADVGGAEYGALGYCDVAGAYVVALFTDEFAASHGFECGHAFPTAVGPGEGDDSVREGG</sequence>
<dbReference type="HOGENOM" id="CLU_2733190_0_0_11"/>
<evidence type="ECO:0000313" key="2">
    <source>
        <dbReference type="Proteomes" id="UP000006247"/>
    </source>
</evidence>
<name>C0E7V6_9CORY</name>
<organism evidence="1 2">
    <name type="scientific">Corynebacterium matruchotii ATCC 33806</name>
    <dbReference type="NCBI Taxonomy" id="566549"/>
    <lineage>
        <taxon>Bacteria</taxon>
        <taxon>Bacillati</taxon>
        <taxon>Actinomycetota</taxon>
        <taxon>Actinomycetes</taxon>
        <taxon>Mycobacteriales</taxon>
        <taxon>Corynebacteriaceae</taxon>
        <taxon>Corynebacterium</taxon>
    </lineage>
</organism>
<proteinExistence type="predicted"/>
<dbReference type="Proteomes" id="UP000006247">
    <property type="component" value="Unassembled WGS sequence"/>
</dbReference>
<reference evidence="1 2" key="1">
    <citation type="submission" date="2009-01" db="EMBL/GenBank/DDBJ databases">
        <authorList>
            <person name="Fulton L."/>
            <person name="Clifton S."/>
            <person name="Chinwalla A.T."/>
            <person name="Mitreva M."/>
            <person name="Sodergren E."/>
            <person name="Weinstock G."/>
            <person name="Clifton S."/>
            <person name="Dooling D.J."/>
            <person name="Fulton B."/>
            <person name="Minx P."/>
            <person name="Pepin K.H."/>
            <person name="Johnson M."/>
            <person name="Bhonagiri V."/>
            <person name="Nash W.E."/>
            <person name="Mardis E.R."/>
            <person name="Wilson R.K."/>
        </authorList>
    </citation>
    <scope>NUCLEOTIDE SEQUENCE [LARGE SCALE GENOMIC DNA]</scope>
    <source>
        <strain evidence="1 2">ATCC 33806</strain>
    </source>
</reference>
<protein>
    <submittedName>
        <fullName evidence="1">Uncharacterized protein</fullName>
    </submittedName>
</protein>
<gene>
    <name evidence="1" type="ORF">CORMATOL_03097</name>
</gene>
<evidence type="ECO:0000313" key="1">
    <source>
        <dbReference type="EMBL" id="EEG25481.1"/>
    </source>
</evidence>
<accession>C0E7V6</accession>